<dbReference type="PANTHER" id="PTHR36807:SF2">
    <property type="entry name" value="PHOSPHOGLYCOLATE PHOSPHATASE"/>
    <property type="match status" value="1"/>
</dbReference>
<dbReference type="InterPro" id="IPR022552">
    <property type="entry name" value="UPF_Ycf55"/>
</dbReference>
<dbReference type="AlphaFoldDB" id="A0A7N0UQK8"/>
<dbReference type="PANTHER" id="PTHR36807">
    <property type="entry name" value="PHOSPHOGLYCOLATE PHOSPHATASE"/>
    <property type="match status" value="1"/>
</dbReference>
<name>A0A7N0UQK8_KALFE</name>
<dbReference type="Proteomes" id="UP000594263">
    <property type="component" value="Unplaced"/>
</dbReference>
<proteinExistence type="predicted"/>
<keyword evidence="2" id="KW-1185">Reference proteome</keyword>
<dbReference type="Gramene" id="Kaladp0076s0376.1.v1.1">
    <property type="protein sequence ID" value="Kaladp0076s0376.1.v1.1"/>
    <property type="gene ID" value="Kaladp0076s0376.v1.1"/>
</dbReference>
<reference evidence="1" key="1">
    <citation type="submission" date="2021-01" db="UniProtKB">
        <authorList>
            <consortium name="EnsemblPlants"/>
        </authorList>
    </citation>
    <scope>IDENTIFICATION</scope>
</reference>
<protein>
    <recommendedName>
        <fullName evidence="3">DUF3685 domain-containing protein</fullName>
    </recommendedName>
</protein>
<dbReference type="Pfam" id="PF12452">
    <property type="entry name" value="DUF3685"/>
    <property type="match status" value="1"/>
</dbReference>
<organism evidence="1 2">
    <name type="scientific">Kalanchoe fedtschenkoi</name>
    <name type="common">Lavender scallops</name>
    <name type="synonym">South American air plant</name>
    <dbReference type="NCBI Taxonomy" id="63787"/>
    <lineage>
        <taxon>Eukaryota</taxon>
        <taxon>Viridiplantae</taxon>
        <taxon>Streptophyta</taxon>
        <taxon>Embryophyta</taxon>
        <taxon>Tracheophyta</taxon>
        <taxon>Spermatophyta</taxon>
        <taxon>Magnoliopsida</taxon>
        <taxon>eudicotyledons</taxon>
        <taxon>Gunneridae</taxon>
        <taxon>Pentapetalae</taxon>
        <taxon>Saxifragales</taxon>
        <taxon>Crassulaceae</taxon>
        <taxon>Kalanchoe</taxon>
    </lineage>
</organism>
<evidence type="ECO:0000313" key="2">
    <source>
        <dbReference type="Proteomes" id="UP000594263"/>
    </source>
</evidence>
<accession>A0A7N0UQK8</accession>
<evidence type="ECO:0000313" key="1">
    <source>
        <dbReference type="EnsemblPlants" id="Kaladp0076s0376.1.v1.1"/>
    </source>
</evidence>
<dbReference type="EnsemblPlants" id="Kaladp0076s0376.1.v1.1">
    <property type="protein sequence ID" value="Kaladp0076s0376.1.v1.1"/>
    <property type="gene ID" value="Kaladp0076s0376.v1.1"/>
</dbReference>
<dbReference type="EnsemblPlants" id="Kaladp0076s0376.2.v1.1">
    <property type="protein sequence ID" value="Kaladp0076s0376.2.v1.1"/>
    <property type="gene ID" value="Kaladp0076s0376.v1.1"/>
</dbReference>
<dbReference type="OMA" id="HCIEISH"/>
<sequence length="510" mass="57164">MAECAAVPSHLNLLVRKTRGREGNSVLRCSHFGNLHSLQTSSASRPKFSKLRTRGSSIAEKALCFKKKSFKCTCLINLATSDAAIAVDWLPIADQVLLTGSILLTYMAGVIPTRRQVFISYGSTSIGNLEPETTGMSGRAVKLDDQSNLKHAWDVVKGKLVDSLNAMEHLSDLGVQIKEADEVSGKRALSLYAIADGPRLRLFCLCLQRLQEEVDNVPEESLSIDPQGWLITSGQVIQRSFLPVCMAWLEKELSPRAGTNVALSSMTLEKLQDNNILANIKKSGKEDLFSEFLCFLRFGSVRKGSFYDVSLFSSNDVSILEDMVITLADGIASIYLELISVDSNTSSEMHNVGAVLCTLSTRALQRLRNEVALNQWLHQNLDAVILMYEDRFDLRTLQKQFINEPSREQSENYSWWNKFLLVKSDVRSSTLSYVKISNYSMTVKRTNELRALSGWRYYFSLFIELSDITLPMIKTMISQVSNAISFFLVSLIGRSLGLIYTGIRQSIRWK</sequence>
<evidence type="ECO:0008006" key="3">
    <source>
        <dbReference type="Google" id="ProtNLM"/>
    </source>
</evidence>
<dbReference type="Gramene" id="Kaladp0076s0376.2.v1.1">
    <property type="protein sequence ID" value="Kaladp0076s0376.2.v1.1"/>
    <property type="gene ID" value="Kaladp0076s0376.v1.1"/>
</dbReference>